<dbReference type="Gene3D" id="3.90.226.10">
    <property type="entry name" value="2-enoyl-CoA Hydratase, Chain A, domain 1"/>
    <property type="match status" value="1"/>
</dbReference>
<geneLocation type="plasmid" evidence="8">
    <name>p1</name>
</geneLocation>
<dbReference type="PRINTS" id="PR00127">
    <property type="entry name" value="CLPPROTEASEP"/>
</dbReference>
<evidence type="ECO:0000256" key="6">
    <source>
        <dbReference type="RuleBase" id="RU003567"/>
    </source>
</evidence>
<evidence type="ECO:0000256" key="7">
    <source>
        <dbReference type="SAM" id="MobiDB-lite"/>
    </source>
</evidence>
<feature type="region of interest" description="Disordered" evidence="7">
    <location>
        <begin position="208"/>
        <end position="241"/>
    </location>
</feature>
<dbReference type="Proteomes" id="UP000298596">
    <property type="component" value="Plasmid p1"/>
</dbReference>
<dbReference type="PANTHER" id="PTHR10381">
    <property type="entry name" value="ATP-DEPENDENT CLP PROTEASE PROTEOLYTIC SUBUNIT"/>
    <property type="match status" value="1"/>
</dbReference>
<keyword evidence="5" id="KW-0720">Serine protease</keyword>
<evidence type="ECO:0000256" key="1">
    <source>
        <dbReference type="ARBA" id="ARBA00007039"/>
    </source>
</evidence>
<protein>
    <recommendedName>
        <fullName evidence="6">ATP-dependent Clp protease proteolytic subunit</fullName>
    </recommendedName>
</protein>
<accession>A0A4D8QAC0</accession>
<dbReference type="GO" id="GO:0051117">
    <property type="term" value="F:ATPase binding"/>
    <property type="evidence" value="ECO:0007669"/>
    <property type="project" value="TreeGrafter"/>
</dbReference>
<dbReference type="NCBIfam" id="NF045542">
    <property type="entry name" value="Clp_rel_HeadMat"/>
    <property type="match status" value="1"/>
</dbReference>
<sequence>MAKWYDIKAAADGDGQQPPTIYLYDEIGYWGVTAKDFADDLKALGPVTALTVRINSGGGEFFAGLAIGNLLRTHPAKVTVKIDGLAGSIASVIAMAGDTVEMPSNAMMMVHNVSWWASGTAEDLRETAEVMDQMRKSLVAAYRAKTGLADAKLDELLTDSGTWMTAAEAKELGFCDVVTDAVDATAFTKVEPSRFAKVPAAIAAKLAPVPSATPPSDTAPTIPSDPSTLKPSAADPAKPAEARQIADLCAKAGFPELTAGLLTGTATEADVTRRIEDARKVQDACARFRRPDMARNLIAAVATGLTVDAACAIANEAAADRDESVVTDTSRPNSQPQANGWGSAVAKLKK</sequence>
<dbReference type="InterPro" id="IPR001907">
    <property type="entry name" value="ClpP"/>
</dbReference>
<reference evidence="8 9" key="1">
    <citation type="submission" date="2018-09" db="EMBL/GenBank/DDBJ databases">
        <title>Whole genome based analysis of evolution and adaptive divergence in Indian and Brazilian strains of Azospirillum brasilense.</title>
        <authorList>
            <person name="Singh C."/>
            <person name="Tripathi A.K."/>
        </authorList>
    </citation>
    <scope>NUCLEOTIDE SEQUENCE [LARGE SCALE GENOMIC DNA]</scope>
    <source>
        <strain evidence="8 9">MTCC4036</strain>
        <plasmid evidence="8 9">p1</plasmid>
    </source>
</reference>
<evidence type="ECO:0000256" key="2">
    <source>
        <dbReference type="ARBA" id="ARBA00022490"/>
    </source>
</evidence>
<name>A0A4D8QAC0_AZOBR</name>
<dbReference type="Pfam" id="PF00574">
    <property type="entry name" value="CLP_protease"/>
    <property type="match status" value="1"/>
</dbReference>
<gene>
    <name evidence="8" type="ORF">D3867_19615</name>
</gene>
<evidence type="ECO:0000256" key="4">
    <source>
        <dbReference type="ARBA" id="ARBA00022801"/>
    </source>
</evidence>
<keyword evidence="8" id="KW-0614">Plasmid</keyword>
<evidence type="ECO:0000313" key="8">
    <source>
        <dbReference type="EMBL" id="QCO04169.1"/>
    </source>
</evidence>
<dbReference type="GO" id="GO:0009368">
    <property type="term" value="C:endopeptidase Clp complex"/>
    <property type="evidence" value="ECO:0007669"/>
    <property type="project" value="TreeGrafter"/>
</dbReference>
<proteinExistence type="inferred from homology"/>
<dbReference type="AlphaFoldDB" id="A0A4D8QAC0"/>
<evidence type="ECO:0000256" key="5">
    <source>
        <dbReference type="ARBA" id="ARBA00022825"/>
    </source>
</evidence>
<evidence type="ECO:0000313" key="9">
    <source>
        <dbReference type="Proteomes" id="UP000298596"/>
    </source>
</evidence>
<dbReference type="InterPro" id="IPR023562">
    <property type="entry name" value="ClpP/TepA"/>
</dbReference>
<evidence type="ECO:0000256" key="3">
    <source>
        <dbReference type="ARBA" id="ARBA00022670"/>
    </source>
</evidence>
<comment type="similarity">
    <text evidence="1 6">Belongs to the peptidase S14 family.</text>
</comment>
<dbReference type="GO" id="GO:0006515">
    <property type="term" value="P:protein quality control for misfolded or incompletely synthesized proteins"/>
    <property type="evidence" value="ECO:0007669"/>
    <property type="project" value="TreeGrafter"/>
</dbReference>
<dbReference type="GO" id="GO:0004252">
    <property type="term" value="F:serine-type endopeptidase activity"/>
    <property type="evidence" value="ECO:0007669"/>
    <property type="project" value="InterPro"/>
</dbReference>
<dbReference type="PANTHER" id="PTHR10381:SF70">
    <property type="entry name" value="ATP-DEPENDENT CLP PROTEASE PROTEOLYTIC SUBUNIT"/>
    <property type="match status" value="1"/>
</dbReference>
<dbReference type="CDD" id="cd07016">
    <property type="entry name" value="S14_ClpP_1"/>
    <property type="match status" value="1"/>
</dbReference>
<feature type="compositionally biased region" description="Low complexity" evidence="7">
    <location>
        <begin position="208"/>
        <end position="228"/>
    </location>
</feature>
<organism evidence="8 9">
    <name type="scientific">Azospirillum brasilense</name>
    <dbReference type="NCBI Taxonomy" id="192"/>
    <lineage>
        <taxon>Bacteria</taxon>
        <taxon>Pseudomonadati</taxon>
        <taxon>Pseudomonadota</taxon>
        <taxon>Alphaproteobacteria</taxon>
        <taxon>Rhodospirillales</taxon>
        <taxon>Azospirillaceae</taxon>
        <taxon>Azospirillum</taxon>
    </lineage>
</organism>
<keyword evidence="2" id="KW-0963">Cytoplasm</keyword>
<dbReference type="InterPro" id="IPR029045">
    <property type="entry name" value="ClpP/crotonase-like_dom_sf"/>
</dbReference>
<dbReference type="SUPFAM" id="SSF52096">
    <property type="entry name" value="ClpP/crotonase"/>
    <property type="match status" value="1"/>
</dbReference>
<keyword evidence="4" id="KW-0378">Hydrolase</keyword>
<feature type="compositionally biased region" description="Polar residues" evidence="7">
    <location>
        <begin position="326"/>
        <end position="340"/>
    </location>
</feature>
<keyword evidence="3" id="KW-0645">Protease</keyword>
<dbReference type="GO" id="GO:0004176">
    <property type="term" value="F:ATP-dependent peptidase activity"/>
    <property type="evidence" value="ECO:0007669"/>
    <property type="project" value="InterPro"/>
</dbReference>
<feature type="region of interest" description="Disordered" evidence="7">
    <location>
        <begin position="318"/>
        <end position="350"/>
    </location>
</feature>
<dbReference type="EMBL" id="CP032331">
    <property type="protein sequence ID" value="QCO04169.1"/>
    <property type="molecule type" value="Genomic_DNA"/>
</dbReference>